<evidence type="ECO:0000256" key="7">
    <source>
        <dbReference type="ARBA" id="ARBA00022989"/>
    </source>
</evidence>
<keyword evidence="6 10" id="KW-0812">Transmembrane</keyword>
<protein>
    <recommendedName>
        <fullName evidence="3">Multidrug export protein MepA</fullName>
    </recommendedName>
</protein>
<name>A0A418IJT0_STAXY</name>
<keyword evidence="5" id="KW-1003">Cell membrane</keyword>
<accession>A0A418IJT0</accession>
<comment type="caution">
    <text evidence="11">The sequence shown here is derived from an EMBL/GenBank/DDBJ whole genome shotgun (WGS) entry which is preliminary data.</text>
</comment>
<gene>
    <name evidence="11" type="ORF">BU097_14150</name>
</gene>
<keyword evidence="9" id="KW-0046">Antibiotic resistance</keyword>
<feature type="transmembrane region" description="Helical" evidence="10">
    <location>
        <begin position="280"/>
        <end position="302"/>
    </location>
</feature>
<feature type="transmembrane region" description="Helical" evidence="10">
    <location>
        <begin position="237"/>
        <end position="260"/>
    </location>
</feature>
<feature type="transmembrane region" description="Helical" evidence="10">
    <location>
        <begin position="361"/>
        <end position="378"/>
    </location>
</feature>
<feature type="transmembrane region" description="Helical" evidence="10">
    <location>
        <begin position="137"/>
        <end position="158"/>
    </location>
</feature>
<dbReference type="NCBIfam" id="TIGR00797">
    <property type="entry name" value="matE"/>
    <property type="match status" value="1"/>
</dbReference>
<feature type="transmembrane region" description="Helical" evidence="10">
    <location>
        <begin position="165"/>
        <end position="188"/>
    </location>
</feature>
<keyword evidence="4" id="KW-0813">Transport</keyword>
<dbReference type="InterPro" id="IPR048279">
    <property type="entry name" value="MdtK-like"/>
</dbReference>
<feature type="transmembrane region" description="Helical" evidence="10">
    <location>
        <begin position="416"/>
        <end position="435"/>
    </location>
</feature>
<reference evidence="11 12" key="1">
    <citation type="journal article" date="2016" name="Front. Microbiol.">
        <title>Comprehensive Phylogenetic Analysis of Bovine Non-aureus Staphylococci Species Based on Whole-Genome Sequencing.</title>
        <authorList>
            <person name="Naushad S."/>
            <person name="Barkema H.W."/>
            <person name="Luby C."/>
            <person name="Condas L.A."/>
            <person name="Nobrega D.B."/>
            <person name="Carson D.A."/>
            <person name="De Buck J."/>
        </authorList>
    </citation>
    <scope>NUCLEOTIDE SEQUENCE [LARGE SCALE GENOMIC DNA]</scope>
    <source>
        <strain evidence="11 12">SNUC 102</strain>
    </source>
</reference>
<proteinExistence type="inferred from homology"/>
<evidence type="ECO:0000313" key="12">
    <source>
        <dbReference type="Proteomes" id="UP000285567"/>
    </source>
</evidence>
<dbReference type="GO" id="GO:0042910">
    <property type="term" value="F:xenobiotic transmembrane transporter activity"/>
    <property type="evidence" value="ECO:0007669"/>
    <property type="project" value="InterPro"/>
</dbReference>
<dbReference type="PANTHER" id="PTHR43823">
    <property type="entry name" value="SPORULATION PROTEIN YKVU"/>
    <property type="match status" value="1"/>
</dbReference>
<evidence type="ECO:0000256" key="1">
    <source>
        <dbReference type="ARBA" id="ARBA00004651"/>
    </source>
</evidence>
<keyword evidence="12" id="KW-1185">Reference proteome</keyword>
<feature type="transmembrane region" description="Helical" evidence="10">
    <location>
        <begin position="16"/>
        <end position="37"/>
    </location>
</feature>
<dbReference type="OrthoDB" id="9811110at2"/>
<organism evidence="11 12">
    <name type="scientific">Staphylococcus xylosus</name>
    <dbReference type="NCBI Taxonomy" id="1288"/>
    <lineage>
        <taxon>Bacteria</taxon>
        <taxon>Bacillati</taxon>
        <taxon>Bacillota</taxon>
        <taxon>Bacilli</taxon>
        <taxon>Bacillales</taxon>
        <taxon>Staphylococcaceae</taxon>
        <taxon>Staphylococcus</taxon>
    </lineage>
</organism>
<keyword evidence="8 10" id="KW-0472">Membrane</keyword>
<feature type="transmembrane region" description="Helical" evidence="10">
    <location>
        <begin position="390"/>
        <end position="410"/>
    </location>
</feature>
<dbReference type="RefSeq" id="WP_119604293.1">
    <property type="nucleotide sequence ID" value="NZ_QXUL01000126.1"/>
</dbReference>
<dbReference type="GO" id="GO:0015297">
    <property type="term" value="F:antiporter activity"/>
    <property type="evidence" value="ECO:0007669"/>
    <property type="project" value="InterPro"/>
</dbReference>
<sequence>METLQTDFVDKPVKKLFFNFFFPAVLGMLLMSLNMLLDGIFVGHGVGENSLAGVNLAAPVFTLILALSLWIGIGGATNFSNYVGAGLYRKARSSFTLSLIIFVGTFFIISIIGYTNIDTVAKLLGANKDTIEPTTDYLKILFSFGWILGLQEFLSIFIRNDGRPIIGMVSLGITSIVNILLNYIFIFILGLGVYGAGLATVIGGACGIIVFIPHFFKKHVILSKFAWAWSKELLFKIIIVGFPSFFTEIGSFILIVGYNLSIASSLGTEGVTAFSVINYLHGFLFLAFFGIETALQPMISYYHGAKKNLKIKETLALAEKTGFTLGVILFIIGFSFAPWLVNLFGVHDTEVVNIAVNGIRLFFISYLFIGISFVYMTYFQSVGNVRSAILIIFIRSYVLFLGYLIILPKIIGFNGIWLSMPFAEITTAIFVIVVFKKLVKKKL</sequence>
<evidence type="ECO:0000256" key="6">
    <source>
        <dbReference type="ARBA" id="ARBA00022692"/>
    </source>
</evidence>
<keyword evidence="7 10" id="KW-1133">Transmembrane helix</keyword>
<dbReference type="EMBL" id="QXUL01000126">
    <property type="protein sequence ID" value="RIN06561.1"/>
    <property type="molecule type" value="Genomic_DNA"/>
</dbReference>
<feature type="transmembrane region" description="Helical" evidence="10">
    <location>
        <begin position="95"/>
        <end position="117"/>
    </location>
</feature>
<evidence type="ECO:0000256" key="3">
    <source>
        <dbReference type="ARBA" id="ARBA00022106"/>
    </source>
</evidence>
<evidence type="ECO:0000256" key="2">
    <source>
        <dbReference type="ARBA" id="ARBA00008417"/>
    </source>
</evidence>
<dbReference type="InterPro" id="IPR051327">
    <property type="entry name" value="MATE_MepA_subfamily"/>
</dbReference>
<feature type="transmembrane region" description="Helical" evidence="10">
    <location>
        <begin position="57"/>
        <end position="83"/>
    </location>
</feature>
<feature type="transmembrane region" description="Helical" evidence="10">
    <location>
        <begin position="323"/>
        <end position="341"/>
    </location>
</feature>
<comment type="subcellular location">
    <subcellularLocation>
        <location evidence="1">Cell membrane</location>
        <topology evidence="1">Multi-pass membrane protein</topology>
    </subcellularLocation>
</comment>
<dbReference type="AlphaFoldDB" id="A0A418IJT0"/>
<feature type="transmembrane region" description="Helical" evidence="10">
    <location>
        <begin position="194"/>
        <end position="216"/>
    </location>
</feature>
<evidence type="ECO:0000256" key="10">
    <source>
        <dbReference type="SAM" id="Phobius"/>
    </source>
</evidence>
<dbReference type="Proteomes" id="UP000285567">
    <property type="component" value="Unassembled WGS sequence"/>
</dbReference>
<dbReference type="Pfam" id="PF01554">
    <property type="entry name" value="MatE"/>
    <property type="match status" value="2"/>
</dbReference>
<evidence type="ECO:0000256" key="5">
    <source>
        <dbReference type="ARBA" id="ARBA00022475"/>
    </source>
</evidence>
<dbReference type="GO" id="GO:0046677">
    <property type="term" value="P:response to antibiotic"/>
    <property type="evidence" value="ECO:0007669"/>
    <property type="project" value="UniProtKB-KW"/>
</dbReference>
<evidence type="ECO:0000256" key="4">
    <source>
        <dbReference type="ARBA" id="ARBA00022448"/>
    </source>
</evidence>
<comment type="similarity">
    <text evidence="2">Belongs to the multi antimicrobial extrusion (MATE) (TC 2.A.66.1) family. MepA subfamily.</text>
</comment>
<evidence type="ECO:0000256" key="8">
    <source>
        <dbReference type="ARBA" id="ARBA00023136"/>
    </source>
</evidence>
<dbReference type="CDD" id="cd13143">
    <property type="entry name" value="MATE_MepA_like"/>
    <property type="match status" value="1"/>
</dbReference>
<dbReference type="PIRSF" id="PIRSF006603">
    <property type="entry name" value="DinF"/>
    <property type="match status" value="1"/>
</dbReference>
<evidence type="ECO:0000256" key="9">
    <source>
        <dbReference type="ARBA" id="ARBA00023251"/>
    </source>
</evidence>
<dbReference type="InterPro" id="IPR045070">
    <property type="entry name" value="MATE_MepA-like"/>
</dbReference>
<dbReference type="PANTHER" id="PTHR43823:SF4">
    <property type="entry name" value="SPORULATION PROTEIN YKVU"/>
    <property type="match status" value="1"/>
</dbReference>
<dbReference type="GO" id="GO:0005886">
    <property type="term" value="C:plasma membrane"/>
    <property type="evidence" value="ECO:0007669"/>
    <property type="project" value="UniProtKB-SubCell"/>
</dbReference>
<dbReference type="InterPro" id="IPR002528">
    <property type="entry name" value="MATE_fam"/>
</dbReference>
<evidence type="ECO:0000313" key="11">
    <source>
        <dbReference type="EMBL" id="RIN06561.1"/>
    </source>
</evidence>